<evidence type="ECO:0000313" key="1">
    <source>
        <dbReference type="EMBL" id="KAJ1116198.1"/>
    </source>
</evidence>
<name>A0AAV7NJC0_PLEWA</name>
<dbReference type="EMBL" id="JANPWB010000012">
    <property type="protein sequence ID" value="KAJ1116198.1"/>
    <property type="molecule type" value="Genomic_DNA"/>
</dbReference>
<evidence type="ECO:0000313" key="2">
    <source>
        <dbReference type="Proteomes" id="UP001066276"/>
    </source>
</evidence>
<sequence>MYLVFLYYQDRRYYYSCYQGHFFFSFFLRCNLKSMSPYRVAPAPLSVRDAACSTCGADTALFKSDRGAPGAGGSAAVPGAAVEIRGAWTSLAGAIVTWRLLCRGGCVGSRGRVPGALGSGPASGVEERAPA</sequence>
<accession>A0AAV7NJC0</accession>
<keyword evidence="2" id="KW-1185">Reference proteome</keyword>
<organism evidence="1 2">
    <name type="scientific">Pleurodeles waltl</name>
    <name type="common">Iberian ribbed newt</name>
    <dbReference type="NCBI Taxonomy" id="8319"/>
    <lineage>
        <taxon>Eukaryota</taxon>
        <taxon>Metazoa</taxon>
        <taxon>Chordata</taxon>
        <taxon>Craniata</taxon>
        <taxon>Vertebrata</taxon>
        <taxon>Euteleostomi</taxon>
        <taxon>Amphibia</taxon>
        <taxon>Batrachia</taxon>
        <taxon>Caudata</taxon>
        <taxon>Salamandroidea</taxon>
        <taxon>Salamandridae</taxon>
        <taxon>Pleurodelinae</taxon>
        <taxon>Pleurodeles</taxon>
    </lineage>
</organism>
<dbReference type="AlphaFoldDB" id="A0AAV7NJC0"/>
<reference evidence="1" key="1">
    <citation type="journal article" date="2022" name="bioRxiv">
        <title>Sequencing and chromosome-scale assembly of the giantPleurodeles waltlgenome.</title>
        <authorList>
            <person name="Brown T."/>
            <person name="Elewa A."/>
            <person name="Iarovenko S."/>
            <person name="Subramanian E."/>
            <person name="Araus A.J."/>
            <person name="Petzold A."/>
            <person name="Susuki M."/>
            <person name="Suzuki K.-i.T."/>
            <person name="Hayashi T."/>
            <person name="Toyoda A."/>
            <person name="Oliveira C."/>
            <person name="Osipova E."/>
            <person name="Leigh N.D."/>
            <person name="Simon A."/>
            <person name="Yun M.H."/>
        </authorList>
    </citation>
    <scope>NUCLEOTIDE SEQUENCE</scope>
    <source>
        <strain evidence="1">20211129_DDA</strain>
        <tissue evidence="1">Liver</tissue>
    </source>
</reference>
<comment type="caution">
    <text evidence="1">The sequence shown here is derived from an EMBL/GenBank/DDBJ whole genome shotgun (WGS) entry which is preliminary data.</text>
</comment>
<dbReference type="Proteomes" id="UP001066276">
    <property type="component" value="Chromosome 8"/>
</dbReference>
<protein>
    <submittedName>
        <fullName evidence="1">Uncharacterized protein</fullName>
    </submittedName>
</protein>
<gene>
    <name evidence="1" type="ORF">NDU88_004416</name>
</gene>
<proteinExistence type="predicted"/>